<dbReference type="InterPro" id="IPR017856">
    <property type="entry name" value="Integrase-like_N"/>
</dbReference>
<sequence length="266" mass="29026">MYRARLCGVFLPYGRRCFSTANRLRSGHNRWSTIKHDKAKADASTSKQRMAIAKELANASKSHGPDPRMNPRLATVISAAKKMGTPKATIEKSIAIGQGISLSGATLENVMVEAMIPPSVALIIECQTDSKKRTLENLRYVIHKAGGSVAPTSHLFKRKGRIVFEKSEEVGEVEAIDLAIEAGALDVDVSSEDGNEEFIVLTEPTELTEVANALAQSSGLNLKSSDIIWDPREDLTVNVESSEELNGLVERVYEEAAVQEVYTNAR</sequence>
<evidence type="ECO:0000313" key="5">
    <source>
        <dbReference type="EMBL" id="KAK0512522.1"/>
    </source>
</evidence>
<name>A0AA39R080_9LECA</name>
<dbReference type="GO" id="GO:0005739">
    <property type="term" value="C:mitochondrion"/>
    <property type="evidence" value="ECO:0007669"/>
    <property type="project" value="UniProtKB-SubCell"/>
</dbReference>
<proteinExistence type="inferred from homology"/>
<organism evidence="5 6">
    <name type="scientific">Cladonia borealis</name>
    <dbReference type="NCBI Taxonomy" id="184061"/>
    <lineage>
        <taxon>Eukaryota</taxon>
        <taxon>Fungi</taxon>
        <taxon>Dikarya</taxon>
        <taxon>Ascomycota</taxon>
        <taxon>Pezizomycotina</taxon>
        <taxon>Lecanoromycetes</taxon>
        <taxon>OSLEUM clade</taxon>
        <taxon>Lecanoromycetidae</taxon>
        <taxon>Lecanorales</taxon>
        <taxon>Lecanorineae</taxon>
        <taxon>Cladoniaceae</taxon>
        <taxon>Cladonia</taxon>
    </lineage>
</organism>
<dbReference type="Proteomes" id="UP001166286">
    <property type="component" value="Unassembled WGS sequence"/>
</dbReference>
<comment type="subcellular location">
    <subcellularLocation>
        <location evidence="1">Mitochondrion</location>
    </subcellularLocation>
</comment>
<protein>
    <submittedName>
        <fullName evidence="5">Uncharacterized protein</fullName>
    </submittedName>
</protein>
<dbReference type="Gene3D" id="3.30.70.980">
    <property type="match status" value="2"/>
</dbReference>
<comment type="similarity">
    <text evidence="2">Belongs to the TACO1 family.</text>
</comment>
<dbReference type="FunFam" id="1.10.10.200:FF:000002">
    <property type="entry name" value="Probable transcriptional regulatory protein CLM62_37755"/>
    <property type="match status" value="1"/>
</dbReference>
<reference evidence="5" key="1">
    <citation type="submission" date="2023-03" db="EMBL/GenBank/DDBJ databases">
        <title>Complete genome of Cladonia borealis.</title>
        <authorList>
            <person name="Park H."/>
        </authorList>
    </citation>
    <scope>NUCLEOTIDE SEQUENCE</scope>
    <source>
        <strain evidence="5">ANT050790</strain>
    </source>
</reference>
<dbReference type="EMBL" id="JAFEKC020000009">
    <property type="protein sequence ID" value="KAK0512522.1"/>
    <property type="molecule type" value="Genomic_DNA"/>
</dbReference>
<dbReference type="Pfam" id="PF20772">
    <property type="entry name" value="TACO1_YebC_N"/>
    <property type="match status" value="1"/>
</dbReference>
<gene>
    <name evidence="5" type="ORF">JMJ35_004539</name>
</gene>
<evidence type="ECO:0000256" key="2">
    <source>
        <dbReference type="ARBA" id="ARBA00008724"/>
    </source>
</evidence>
<dbReference type="AlphaFoldDB" id="A0AA39R080"/>
<dbReference type="PANTHER" id="PTHR12532:SF0">
    <property type="entry name" value="TRANSLATIONAL ACTIVATOR OF CYTOCHROME C OXIDASE 1"/>
    <property type="match status" value="1"/>
</dbReference>
<dbReference type="SUPFAM" id="SSF75625">
    <property type="entry name" value="YebC-like"/>
    <property type="match status" value="1"/>
</dbReference>
<dbReference type="InterPro" id="IPR049083">
    <property type="entry name" value="TACO1_YebC_N"/>
</dbReference>
<dbReference type="InterPro" id="IPR026564">
    <property type="entry name" value="Transcrip_reg_TACO1-like_dom3"/>
</dbReference>
<feature type="domain" description="TACO1/YebC-like N-terminal" evidence="4">
    <location>
        <begin position="29"/>
        <end position="99"/>
    </location>
</feature>
<evidence type="ECO:0000259" key="3">
    <source>
        <dbReference type="Pfam" id="PF01709"/>
    </source>
</evidence>
<feature type="domain" description="TACO1/YebC-like second and third" evidence="3">
    <location>
        <begin position="108"/>
        <end position="265"/>
    </location>
</feature>
<evidence type="ECO:0000313" key="6">
    <source>
        <dbReference type="Proteomes" id="UP001166286"/>
    </source>
</evidence>
<evidence type="ECO:0000256" key="1">
    <source>
        <dbReference type="ARBA" id="ARBA00004173"/>
    </source>
</evidence>
<evidence type="ECO:0000259" key="4">
    <source>
        <dbReference type="Pfam" id="PF20772"/>
    </source>
</evidence>
<keyword evidence="6" id="KW-1185">Reference proteome</keyword>
<dbReference type="PANTHER" id="PTHR12532">
    <property type="entry name" value="TRANSLATIONAL ACTIVATOR OF CYTOCHROME C OXIDASE 1"/>
    <property type="match status" value="1"/>
</dbReference>
<dbReference type="Gene3D" id="1.10.10.200">
    <property type="match status" value="1"/>
</dbReference>
<dbReference type="InterPro" id="IPR002876">
    <property type="entry name" value="Transcrip_reg_TACO1-like"/>
</dbReference>
<dbReference type="InterPro" id="IPR029072">
    <property type="entry name" value="YebC-like"/>
</dbReference>
<comment type="caution">
    <text evidence="5">The sequence shown here is derived from an EMBL/GenBank/DDBJ whole genome shotgun (WGS) entry which is preliminary data.</text>
</comment>
<dbReference type="Pfam" id="PF01709">
    <property type="entry name" value="Transcrip_reg"/>
    <property type="match status" value="1"/>
</dbReference>
<accession>A0AA39R080</accession>
<dbReference type="InterPro" id="IPR048300">
    <property type="entry name" value="TACO1_YebC-like_2nd/3rd_dom"/>
</dbReference>